<evidence type="ECO:0000313" key="3">
    <source>
        <dbReference type="Proteomes" id="UP000737171"/>
    </source>
</evidence>
<gene>
    <name evidence="2" type="ORF">HLB44_29815</name>
</gene>
<sequence>MNRIAFKLTALAALAALSFGAFAASHLTDAEVRKVDKDAGKLTLKHGEIKDLDMPAMTMVFQVRDKAVLDKLQPGDKVKFKAINEGGKFTVTEIEKSK</sequence>
<protein>
    <submittedName>
        <fullName evidence="2">Copper-binding protein</fullName>
    </submittedName>
</protein>
<dbReference type="InterPro" id="IPR021647">
    <property type="entry name" value="CusF_Ec"/>
</dbReference>
<reference evidence="2 3" key="1">
    <citation type="submission" date="2020-05" db="EMBL/GenBank/DDBJ databases">
        <title>Aquincola sp. isolate from soil.</title>
        <authorList>
            <person name="Han J."/>
            <person name="Kim D.-U."/>
        </authorList>
    </citation>
    <scope>NUCLEOTIDE SEQUENCE [LARGE SCALE GENOMIC DNA]</scope>
    <source>
        <strain evidence="2 3">S2</strain>
    </source>
</reference>
<evidence type="ECO:0000313" key="2">
    <source>
        <dbReference type="EMBL" id="NRF71198.1"/>
    </source>
</evidence>
<feature type="signal peptide" evidence="1">
    <location>
        <begin position="1"/>
        <end position="23"/>
    </location>
</feature>
<dbReference type="Pfam" id="PF11604">
    <property type="entry name" value="CusF_Ec"/>
    <property type="match status" value="1"/>
</dbReference>
<dbReference type="InterPro" id="IPR042230">
    <property type="entry name" value="CusF_sf"/>
</dbReference>
<dbReference type="Proteomes" id="UP000737171">
    <property type="component" value="Unassembled WGS sequence"/>
</dbReference>
<accession>A0ABX2ERG1</accession>
<feature type="chain" id="PRO_5046994058" evidence="1">
    <location>
        <begin position="24"/>
        <end position="98"/>
    </location>
</feature>
<name>A0ABX2ERG1_9BURK</name>
<proteinExistence type="predicted"/>
<evidence type="ECO:0000256" key="1">
    <source>
        <dbReference type="SAM" id="SignalP"/>
    </source>
</evidence>
<dbReference type="EMBL" id="JABRWJ010000010">
    <property type="protein sequence ID" value="NRF71198.1"/>
    <property type="molecule type" value="Genomic_DNA"/>
</dbReference>
<keyword evidence="1" id="KW-0732">Signal</keyword>
<keyword evidence="3" id="KW-1185">Reference proteome</keyword>
<dbReference type="RefSeq" id="WP_173131870.1">
    <property type="nucleotide sequence ID" value="NZ_JABRWJ010000010.1"/>
</dbReference>
<organism evidence="2 3">
    <name type="scientific">Pseudaquabacterium terrae</name>
    <dbReference type="NCBI Taxonomy" id="2732868"/>
    <lineage>
        <taxon>Bacteria</taxon>
        <taxon>Pseudomonadati</taxon>
        <taxon>Pseudomonadota</taxon>
        <taxon>Betaproteobacteria</taxon>
        <taxon>Burkholderiales</taxon>
        <taxon>Sphaerotilaceae</taxon>
        <taxon>Pseudaquabacterium</taxon>
    </lineage>
</organism>
<comment type="caution">
    <text evidence="2">The sequence shown here is derived from an EMBL/GenBank/DDBJ whole genome shotgun (WGS) entry which is preliminary data.</text>
</comment>
<dbReference type="Gene3D" id="2.40.50.320">
    <property type="entry name" value="Copper binding periplasmic protein CusF"/>
    <property type="match status" value="1"/>
</dbReference>